<feature type="binding site" evidence="6">
    <location>
        <position position="106"/>
    </location>
    <ligand>
        <name>ATP</name>
        <dbReference type="ChEBI" id="CHEBI:30616"/>
    </ligand>
</feature>
<evidence type="ECO:0000256" key="6">
    <source>
        <dbReference type="PROSITE-ProRule" id="PRU10141"/>
    </source>
</evidence>
<evidence type="ECO:0000256" key="1">
    <source>
        <dbReference type="ARBA" id="ARBA00022679"/>
    </source>
</evidence>
<dbReference type="SMART" id="SM00320">
    <property type="entry name" value="WD40"/>
    <property type="match status" value="5"/>
</dbReference>
<protein>
    <submittedName>
        <fullName evidence="9">Serine/threonine-protein kinase</fullName>
        <ecNumber evidence="9">2.7.-.-</ecNumber>
    </submittedName>
</protein>
<dbReference type="Gene3D" id="3.30.200.20">
    <property type="entry name" value="Phosphorylase Kinase, domain 1"/>
    <property type="match status" value="1"/>
</dbReference>
<dbReference type="PATRIC" id="fig|1263870.3.peg.4976"/>
<dbReference type="Proteomes" id="UP000011885">
    <property type="component" value="Unassembled WGS sequence"/>
</dbReference>
<proteinExistence type="predicted"/>
<dbReference type="Gene3D" id="1.10.510.10">
    <property type="entry name" value="Transferase(Phosphotransferase) domain 1"/>
    <property type="match status" value="1"/>
</dbReference>
<dbReference type="InterPro" id="IPR011009">
    <property type="entry name" value="Kinase-like_dom_sf"/>
</dbReference>
<dbReference type="InterPro" id="IPR001680">
    <property type="entry name" value="WD40_rpt"/>
</dbReference>
<keyword evidence="3 9" id="KW-0418">Kinase</keyword>
<comment type="caution">
    <text evidence="9">The sequence shown here is derived from an EMBL/GenBank/DDBJ whole genome shotgun (WGS) entry which is preliminary data.</text>
</comment>
<dbReference type="Gene3D" id="2.130.10.10">
    <property type="entry name" value="YVTN repeat-like/Quinoprotein amine dehydrogenase"/>
    <property type="match status" value="3"/>
</dbReference>
<dbReference type="PANTHER" id="PTHR43289">
    <property type="entry name" value="MITOGEN-ACTIVATED PROTEIN KINASE KINASE KINASE 20-RELATED"/>
    <property type="match status" value="1"/>
</dbReference>
<evidence type="ECO:0000313" key="10">
    <source>
        <dbReference type="Proteomes" id="UP000011885"/>
    </source>
</evidence>
<dbReference type="SUPFAM" id="SSF50998">
    <property type="entry name" value="Quinoprotein alcohol dehydrogenase-like"/>
    <property type="match status" value="1"/>
</dbReference>
<dbReference type="InterPro" id="IPR015943">
    <property type="entry name" value="WD40/YVTN_repeat-like_dom_sf"/>
</dbReference>
<dbReference type="PROSITE" id="PS50011">
    <property type="entry name" value="PROTEIN_KINASE_DOM"/>
    <property type="match status" value="1"/>
</dbReference>
<dbReference type="GO" id="GO:0005524">
    <property type="term" value="F:ATP binding"/>
    <property type="evidence" value="ECO:0007669"/>
    <property type="project" value="UniProtKB-UniRule"/>
</dbReference>
<dbReference type="PROSITE" id="PS00108">
    <property type="entry name" value="PROTEIN_KINASE_ST"/>
    <property type="match status" value="1"/>
</dbReference>
<dbReference type="RefSeq" id="WP_008683830.1">
    <property type="nucleotide sequence ID" value="NZ_ANOH01000324.1"/>
</dbReference>
<evidence type="ECO:0000259" key="8">
    <source>
        <dbReference type="PROSITE" id="PS50011"/>
    </source>
</evidence>
<dbReference type="EMBL" id="ANOH01000324">
    <property type="protein sequence ID" value="EMI53851.1"/>
    <property type="molecule type" value="Genomic_DNA"/>
</dbReference>
<dbReference type="InterPro" id="IPR017441">
    <property type="entry name" value="Protein_kinase_ATP_BS"/>
</dbReference>
<keyword evidence="10" id="KW-1185">Reference proteome</keyword>
<dbReference type="EC" id="2.7.-.-" evidence="9"/>
<dbReference type="InterPro" id="IPR011047">
    <property type="entry name" value="Quinoprotein_ADH-like_sf"/>
</dbReference>
<reference evidence="9 10" key="1">
    <citation type="journal article" date="2013" name="Mar. Genomics">
        <title>Expression of sulfatases in Rhodopirellula baltica and the diversity of sulfatases in the genus Rhodopirellula.</title>
        <authorList>
            <person name="Wegner C.E."/>
            <person name="Richter-Heitmann T."/>
            <person name="Klindworth A."/>
            <person name="Klockow C."/>
            <person name="Richter M."/>
            <person name="Achstetter T."/>
            <person name="Glockner F.O."/>
            <person name="Harder J."/>
        </authorList>
    </citation>
    <scope>NUCLEOTIDE SEQUENCE [LARGE SCALE GENOMIC DNA]</scope>
    <source>
        <strain evidence="9 10">SM41</strain>
    </source>
</reference>
<name>M5U7K3_9BACT</name>
<feature type="region of interest" description="Disordered" evidence="7">
    <location>
        <begin position="1"/>
        <end position="73"/>
    </location>
</feature>
<dbReference type="AlphaFoldDB" id="M5U7K3"/>
<dbReference type="GO" id="GO:0004674">
    <property type="term" value="F:protein serine/threonine kinase activity"/>
    <property type="evidence" value="ECO:0007669"/>
    <property type="project" value="TreeGrafter"/>
</dbReference>
<dbReference type="Pfam" id="PF00400">
    <property type="entry name" value="WD40"/>
    <property type="match status" value="1"/>
</dbReference>
<evidence type="ECO:0000256" key="3">
    <source>
        <dbReference type="ARBA" id="ARBA00022777"/>
    </source>
</evidence>
<evidence type="ECO:0000256" key="7">
    <source>
        <dbReference type="SAM" id="MobiDB-lite"/>
    </source>
</evidence>
<dbReference type="OrthoDB" id="219898at2"/>
<dbReference type="InterPro" id="IPR000719">
    <property type="entry name" value="Prot_kinase_dom"/>
</dbReference>
<dbReference type="SUPFAM" id="SSF82171">
    <property type="entry name" value="DPP6 N-terminal domain-like"/>
    <property type="match status" value="1"/>
</dbReference>
<keyword evidence="4 6" id="KW-0067">ATP-binding</keyword>
<organism evidence="9 10">
    <name type="scientific">Rhodopirellula sallentina SM41</name>
    <dbReference type="NCBI Taxonomy" id="1263870"/>
    <lineage>
        <taxon>Bacteria</taxon>
        <taxon>Pseudomonadati</taxon>
        <taxon>Planctomycetota</taxon>
        <taxon>Planctomycetia</taxon>
        <taxon>Pirellulales</taxon>
        <taxon>Pirellulaceae</taxon>
        <taxon>Rhodopirellula</taxon>
    </lineage>
</organism>
<evidence type="ECO:0000313" key="9">
    <source>
        <dbReference type="EMBL" id="EMI53851.1"/>
    </source>
</evidence>
<dbReference type="SUPFAM" id="SSF56112">
    <property type="entry name" value="Protein kinase-like (PK-like)"/>
    <property type="match status" value="1"/>
</dbReference>
<gene>
    <name evidence="9" type="ORF">RSSM_04702</name>
</gene>
<feature type="compositionally biased region" description="Basic and acidic residues" evidence="7">
    <location>
        <begin position="33"/>
        <end position="44"/>
    </location>
</feature>
<evidence type="ECO:0000256" key="5">
    <source>
        <dbReference type="PROSITE-ProRule" id="PRU00221"/>
    </source>
</evidence>
<keyword evidence="5" id="KW-0853">WD repeat</keyword>
<evidence type="ECO:0000256" key="4">
    <source>
        <dbReference type="ARBA" id="ARBA00022840"/>
    </source>
</evidence>
<dbReference type="CDD" id="cd14014">
    <property type="entry name" value="STKc_PknB_like"/>
    <property type="match status" value="1"/>
</dbReference>
<dbReference type="InterPro" id="IPR008271">
    <property type="entry name" value="Ser/Thr_kinase_AS"/>
</dbReference>
<sequence length="1215" mass="133510">MSDESMSDRPTSGPVARDNDDDGLSVGPVSVHSLRDTSSDESQTKHWSSSDGTATVADKTASEDPPIPEVPRQIGRFEVREELGRGGFGVVHRAYDPVLDRDVAIKAIARNPTVVDDGGKRLREGRAAARMSHPYLVPVYEIIESNECIYLVSELCPGPTLRKLISAFPNGMETKWGVSVAIKLAQAISHAHRRGFVHRDIKPSNVLLVPDPLRFDDESSLLNQTDGSKQWDASDLVELDRGESLPFTPRLTDFGLMRDIVDLLQSFEGNRVVGTLPYIAPEQLGGQKGEGEALGDLQLGDVYSLGVVIYQMLTGCVPYSAKVPIEMIELMSNTSATPVREKNPAVNVDLNAVCMKCLERDPRDRYQSIDLLLDDLERYAEGFPVDARPQSRAERMLQMAGRSPVETTLVVCLLVMSTLAAITFAWSNRSLRKQGQVLADAMAVASHNETLAKEAEARASEAFLDAEQQRINAVNSENTALEIAYESDLRDAFSAVSVGNSANALQIVDDVLEYCGEERVRGRTDWQLINTLAKQGWDELDLGDVEKNTRITGLALVPKRNLLVSTSLGGCVRFHDLKHGELVHSIQLPDAGLFGMGGHVQVHALAASSDGRWIAVGKSTSASLTAWTAMTSVELLDLSQGDLTELTFDRSLMGFDATVESLAFTPDCKQIAVGCRYEPVRVISLENPMERFEFPSERRNVTTLINAHNELVYTNKDREYSAFDLSSRRRRFLFGYEGTLGAMDLITASGDSSRYCCVRMGGAQVQINDVEGDQLFRFYFDSTCGPVTSVKMTDDGNRLIMGTLGGGVGVWDLPDMQEQKRFAIERGENNAVPIEVEPTEYSVRHRGKVTEVVLDESGRIFSGGEDGMIATSFIADEQADGGAANAFKIPTQPPHLRGMKAVHTVVTDDGRFVYAMRYDGSVYRLAIADGDIKEVLGPRKRYTSFLQICNEGKWLAAGYESNVVVKELSGNGSVHELDASNKSRPSEGGVVAVFVGKEADWILLKNGSTVMTLFRVVYDDSGEVQKFSRDGSVRFRRSASAVFSIGNDEMLLIGDSVFLYRVGDYTERGLGPGFGHLQSSCRDDVRSRFLLGVLDGRIYAVNESGEQLQRSRQWRTGDQRSGKYHGITSLAVTPDGRTLLTGSSTGELGVWNAATLRLIGTVRMTSPDRAIRSLAMSEENNVLVFNDWDFSKASVDETSRLHVIPLVADNWEQEQ</sequence>
<accession>M5U7K3</accession>
<keyword evidence="2 6" id="KW-0547">Nucleotide-binding</keyword>
<dbReference type="PANTHER" id="PTHR43289:SF34">
    <property type="entry name" value="SERINE_THREONINE-PROTEIN KINASE YBDM-RELATED"/>
    <property type="match status" value="1"/>
</dbReference>
<dbReference type="PROSITE" id="PS50082">
    <property type="entry name" value="WD_REPEATS_2"/>
    <property type="match status" value="1"/>
</dbReference>
<feature type="domain" description="Protein kinase" evidence="8">
    <location>
        <begin position="77"/>
        <end position="380"/>
    </location>
</feature>
<dbReference type="SMART" id="SM00220">
    <property type="entry name" value="S_TKc"/>
    <property type="match status" value="1"/>
</dbReference>
<keyword evidence="1 9" id="KW-0808">Transferase</keyword>
<feature type="repeat" description="WD" evidence="5">
    <location>
        <begin position="1120"/>
        <end position="1161"/>
    </location>
</feature>
<dbReference type="Pfam" id="PF00069">
    <property type="entry name" value="Pkinase"/>
    <property type="match status" value="1"/>
</dbReference>
<evidence type="ECO:0000256" key="2">
    <source>
        <dbReference type="ARBA" id="ARBA00022741"/>
    </source>
</evidence>
<dbReference type="PROSITE" id="PS00107">
    <property type="entry name" value="PROTEIN_KINASE_ATP"/>
    <property type="match status" value="1"/>
</dbReference>